<dbReference type="AlphaFoldDB" id="A0AAP0MQB2"/>
<evidence type="ECO:0000313" key="3">
    <source>
        <dbReference type="Proteomes" id="UP001428341"/>
    </source>
</evidence>
<evidence type="ECO:0000256" key="1">
    <source>
        <dbReference type="SAM" id="MobiDB-lite"/>
    </source>
</evidence>
<organism evidence="2 3">
    <name type="scientific">Citrus x changshan-huyou</name>
    <dbReference type="NCBI Taxonomy" id="2935761"/>
    <lineage>
        <taxon>Eukaryota</taxon>
        <taxon>Viridiplantae</taxon>
        <taxon>Streptophyta</taxon>
        <taxon>Embryophyta</taxon>
        <taxon>Tracheophyta</taxon>
        <taxon>Spermatophyta</taxon>
        <taxon>Magnoliopsida</taxon>
        <taxon>eudicotyledons</taxon>
        <taxon>Gunneridae</taxon>
        <taxon>Pentapetalae</taxon>
        <taxon>rosids</taxon>
        <taxon>malvids</taxon>
        <taxon>Sapindales</taxon>
        <taxon>Rutaceae</taxon>
        <taxon>Aurantioideae</taxon>
        <taxon>Citrus</taxon>
    </lineage>
</organism>
<feature type="compositionally biased region" description="Pro residues" evidence="1">
    <location>
        <begin position="53"/>
        <end position="65"/>
    </location>
</feature>
<sequence>MEKISSSSSSEDIETDGAQAEAGAYKWHACFLVEAVKGIVLKCFGVIINVPEPCLPPSDPPPSTSDPPTTTGQGDGAGVSLATPPRPGGTTGPGPQIN</sequence>
<proteinExistence type="predicted"/>
<dbReference type="EMBL" id="JBCGBO010000003">
    <property type="protein sequence ID" value="KAK9216474.1"/>
    <property type="molecule type" value="Genomic_DNA"/>
</dbReference>
<name>A0AAP0MQB2_9ROSI</name>
<gene>
    <name evidence="2" type="ORF">WN944_008483</name>
</gene>
<accession>A0AAP0MQB2</accession>
<evidence type="ECO:0000313" key="2">
    <source>
        <dbReference type="EMBL" id="KAK9216474.1"/>
    </source>
</evidence>
<keyword evidence="3" id="KW-1185">Reference proteome</keyword>
<protein>
    <submittedName>
        <fullName evidence="2">Uncharacterized protein</fullName>
    </submittedName>
</protein>
<feature type="region of interest" description="Disordered" evidence="1">
    <location>
        <begin position="52"/>
        <end position="98"/>
    </location>
</feature>
<dbReference type="Proteomes" id="UP001428341">
    <property type="component" value="Unassembled WGS sequence"/>
</dbReference>
<comment type="caution">
    <text evidence="2">The sequence shown here is derived from an EMBL/GenBank/DDBJ whole genome shotgun (WGS) entry which is preliminary data.</text>
</comment>
<reference evidence="2 3" key="1">
    <citation type="submission" date="2024-05" db="EMBL/GenBank/DDBJ databases">
        <title>Haplotype-resolved chromosome-level genome assembly of Huyou (Citrus changshanensis).</title>
        <authorList>
            <person name="Miao C."/>
            <person name="Chen W."/>
            <person name="Wu Y."/>
            <person name="Wang L."/>
            <person name="Zhao S."/>
            <person name="Grierson D."/>
            <person name="Xu C."/>
            <person name="Chen K."/>
        </authorList>
    </citation>
    <scope>NUCLEOTIDE SEQUENCE [LARGE SCALE GENOMIC DNA]</scope>
    <source>
        <strain evidence="2">01-14</strain>
        <tissue evidence="2">Leaf</tissue>
    </source>
</reference>